<dbReference type="EMBL" id="JAHXZJ010002237">
    <property type="protein sequence ID" value="KAH0546275.1"/>
    <property type="molecule type" value="Genomic_DNA"/>
</dbReference>
<organism evidence="1 2">
    <name type="scientific">Cotesia glomerata</name>
    <name type="common">Lepidopteran parasitic wasp</name>
    <name type="synonym">Apanteles glomeratus</name>
    <dbReference type="NCBI Taxonomy" id="32391"/>
    <lineage>
        <taxon>Eukaryota</taxon>
        <taxon>Metazoa</taxon>
        <taxon>Ecdysozoa</taxon>
        <taxon>Arthropoda</taxon>
        <taxon>Hexapoda</taxon>
        <taxon>Insecta</taxon>
        <taxon>Pterygota</taxon>
        <taxon>Neoptera</taxon>
        <taxon>Endopterygota</taxon>
        <taxon>Hymenoptera</taxon>
        <taxon>Apocrita</taxon>
        <taxon>Ichneumonoidea</taxon>
        <taxon>Braconidae</taxon>
        <taxon>Microgastrinae</taxon>
        <taxon>Cotesia</taxon>
    </lineage>
</organism>
<sequence length="89" mass="10393">MNFQVLLGKLFILFDQDRDELLKQEDWIEFLKARLTSDKQADFIDQIESVAYVLCGDGPIDLIAFNKIFHAKGNYLFRKIDILLTNILL</sequence>
<keyword evidence="2" id="KW-1185">Reference proteome</keyword>
<dbReference type="AlphaFoldDB" id="A0AAV7I696"/>
<evidence type="ECO:0008006" key="3">
    <source>
        <dbReference type="Google" id="ProtNLM"/>
    </source>
</evidence>
<evidence type="ECO:0000313" key="1">
    <source>
        <dbReference type="EMBL" id="KAH0546275.1"/>
    </source>
</evidence>
<evidence type="ECO:0000313" key="2">
    <source>
        <dbReference type="Proteomes" id="UP000826195"/>
    </source>
</evidence>
<proteinExistence type="predicted"/>
<comment type="caution">
    <text evidence="1">The sequence shown here is derived from an EMBL/GenBank/DDBJ whole genome shotgun (WGS) entry which is preliminary data.</text>
</comment>
<name>A0AAV7I696_COTGL</name>
<reference evidence="1 2" key="1">
    <citation type="journal article" date="2021" name="J. Hered.">
        <title>A chromosome-level genome assembly of the parasitoid wasp, Cotesia glomerata (Hymenoptera: Braconidae).</title>
        <authorList>
            <person name="Pinto B.J."/>
            <person name="Weis J.J."/>
            <person name="Gamble T."/>
            <person name="Ode P.J."/>
            <person name="Paul R."/>
            <person name="Zaspel J.M."/>
        </authorList>
    </citation>
    <scope>NUCLEOTIDE SEQUENCE [LARGE SCALE GENOMIC DNA]</scope>
    <source>
        <strain evidence="1">CgM1</strain>
    </source>
</reference>
<accession>A0AAV7I696</accession>
<dbReference type="Proteomes" id="UP000826195">
    <property type="component" value="Unassembled WGS sequence"/>
</dbReference>
<gene>
    <name evidence="1" type="ORF">KQX54_007704</name>
</gene>
<protein>
    <recommendedName>
        <fullName evidence="3">EF-hand domain-containing protein</fullName>
    </recommendedName>
</protein>